<accession>A0A699V5I6</accession>
<evidence type="ECO:0000313" key="1">
    <source>
        <dbReference type="EMBL" id="GFD29111.1"/>
    </source>
</evidence>
<proteinExistence type="predicted"/>
<name>A0A699V5I6_TANCI</name>
<feature type="non-terminal residue" evidence="1">
    <location>
        <position position="1"/>
    </location>
</feature>
<organism evidence="1">
    <name type="scientific">Tanacetum cinerariifolium</name>
    <name type="common">Dalmatian daisy</name>
    <name type="synonym">Chrysanthemum cinerariifolium</name>
    <dbReference type="NCBI Taxonomy" id="118510"/>
    <lineage>
        <taxon>Eukaryota</taxon>
        <taxon>Viridiplantae</taxon>
        <taxon>Streptophyta</taxon>
        <taxon>Embryophyta</taxon>
        <taxon>Tracheophyta</taxon>
        <taxon>Spermatophyta</taxon>
        <taxon>Magnoliopsida</taxon>
        <taxon>eudicotyledons</taxon>
        <taxon>Gunneridae</taxon>
        <taxon>Pentapetalae</taxon>
        <taxon>asterids</taxon>
        <taxon>campanulids</taxon>
        <taxon>Asterales</taxon>
        <taxon>Asteraceae</taxon>
        <taxon>Asteroideae</taxon>
        <taxon>Anthemideae</taxon>
        <taxon>Anthemidinae</taxon>
        <taxon>Tanacetum</taxon>
    </lineage>
</organism>
<dbReference type="EMBL" id="BKCJ011391744">
    <property type="protein sequence ID" value="GFD29111.1"/>
    <property type="molecule type" value="Genomic_DNA"/>
</dbReference>
<reference evidence="1" key="1">
    <citation type="journal article" date="2019" name="Sci. Rep.">
        <title>Draft genome of Tanacetum cinerariifolium, the natural source of mosquito coil.</title>
        <authorList>
            <person name="Yamashiro T."/>
            <person name="Shiraishi A."/>
            <person name="Satake H."/>
            <person name="Nakayama K."/>
        </authorList>
    </citation>
    <scope>NUCLEOTIDE SEQUENCE</scope>
</reference>
<sequence>GGAISWASKNQTCITSSAMESKFVSLAAAGKEAEWLKNLLLEIPLWVKPMAPIFLRCDSASTLAKAYSQMYNGSLDT</sequence>
<comment type="caution">
    <text evidence="1">The sequence shown here is derived from an EMBL/GenBank/DDBJ whole genome shotgun (WGS) entry which is preliminary data.</text>
</comment>
<dbReference type="AlphaFoldDB" id="A0A699V5I6"/>
<dbReference type="CDD" id="cd09272">
    <property type="entry name" value="RNase_HI_RT_Ty1"/>
    <property type="match status" value="1"/>
</dbReference>
<gene>
    <name evidence="1" type="ORF">Tci_901080</name>
</gene>
<protein>
    <submittedName>
        <fullName evidence="1">Zinc finger, CCHC-type</fullName>
    </submittedName>
</protein>